<evidence type="ECO:0008006" key="4">
    <source>
        <dbReference type="Google" id="ProtNLM"/>
    </source>
</evidence>
<feature type="chain" id="PRO_5019287493" description="Lipoprotein" evidence="1">
    <location>
        <begin position="26"/>
        <end position="204"/>
    </location>
</feature>
<accession>A0A430HPN1</accession>
<evidence type="ECO:0000313" key="2">
    <source>
        <dbReference type="EMBL" id="RSZ59476.1"/>
    </source>
</evidence>
<sequence>MKSSVLRHSLLLTLALGLAACGGKATFPVEGRITNLKYAGMVVSNIGMNDLTVDAKATSFRFPNTIEYGIQYDVKVKQSPPHQTCSADNGKDTAGRQASINVLITCLDILNSIGGAVKIVGLDGTVKPYVGENLVLINGSSDRITVAKDSQSYKFAGQLAFGVSYGVSVLQQPDGGKVACEVDRGVGEMGDAEITNVNVICREK</sequence>
<dbReference type="PROSITE" id="PS51257">
    <property type="entry name" value="PROKAR_LIPOPROTEIN"/>
    <property type="match status" value="1"/>
</dbReference>
<keyword evidence="3" id="KW-1185">Reference proteome</keyword>
<feature type="signal peptide" evidence="1">
    <location>
        <begin position="1"/>
        <end position="25"/>
    </location>
</feature>
<protein>
    <recommendedName>
        <fullName evidence="4">Lipoprotein</fullName>
    </recommendedName>
</protein>
<dbReference type="Proteomes" id="UP000278085">
    <property type="component" value="Unassembled WGS sequence"/>
</dbReference>
<evidence type="ECO:0000256" key="1">
    <source>
        <dbReference type="SAM" id="SignalP"/>
    </source>
</evidence>
<organism evidence="2 3">
    <name type="scientific">Massilia atriviolacea</name>
    <dbReference type="NCBI Taxonomy" id="2495579"/>
    <lineage>
        <taxon>Bacteria</taxon>
        <taxon>Pseudomonadati</taxon>
        <taxon>Pseudomonadota</taxon>
        <taxon>Betaproteobacteria</taxon>
        <taxon>Burkholderiales</taxon>
        <taxon>Oxalobacteraceae</taxon>
        <taxon>Telluria group</taxon>
        <taxon>Massilia</taxon>
    </lineage>
</organism>
<gene>
    <name evidence="2" type="ORF">EJB06_10005</name>
</gene>
<dbReference type="AlphaFoldDB" id="A0A430HPN1"/>
<dbReference type="OrthoDB" id="8702084at2"/>
<dbReference type="EMBL" id="RXLQ01000004">
    <property type="protein sequence ID" value="RSZ59476.1"/>
    <property type="molecule type" value="Genomic_DNA"/>
</dbReference>
<name>A0A430HPN1_9BURK</name>
<dbReference type="RefSeq" id="WP_126073847.1">
    <property type="nucleotide sequence ID" value="NZ_CP051166.1"/>
</dbReference>
<comment type="caution">
    <text evidence="2">The sequence shown here is derived from an EMBL/GenBank/DDBJ whole genome shotgun (WGS) entry which is preliminary data.</text>
</comment>
<proteinExistence type="predicted"/>
<evidence type="ECO:0000313" key="3">
    <source>
        <dbReference type="Proteomes" id="UP000278085"/>
    </source>
</evidence>
<keyword evidence="1" id="KW-0732">Signal</keyword>
<reference evidence="2 3" key="1">
    <citation type="submission" date="2018-12" db="EMBL/GenBank/DDBJ databases">
        <authorList>
            <person name="Yang E."/>
        </authorList>
    </citation>
    <scope>NUCLEOTIDE SEQUENCE [LARGE SCALE GENOMIC DNA]</scope>
    <source>
        <strain evidence="2 3">SOD</strain>
    </source>
</reference>